<organism evidence="3 4">
    <name type="scientific">Triparma laevis f. longispina</name>
    <dbReference type="NCBI Taxonomy" id="1714387"/>
    <lineage>
        <taxon>Eukaryota</taxon>
        <taxon>Sar</taxon>
        <taxon>Stramenopiles</taxon>
        <taxon>Ochrophyta</taxon>
        <taxon>Bolidophyceae</taxon>
        <taxon>Parmales</taxon>
        <taxon>Triparmaceae</taxon>
        <taxon>Triparma</taxon>
    </lineage>
</organism>
<feature type="transmembrane region" description="Helical" evidence="2">
    <location>
        <begin position="12"/>
        <end position="33"/>
    </location>
</feature>
<keyword evidence="2" id="KW-1133">Transmembrane helix</keyword>
<dbReference type="OrthoDB" id="10398961at2759"/>
<name>A0A9W7EHX9_9STRA</name>
<gene>
    <name evidence="3" type="ORF">TrLO_g6258</name>
</gene>
<feature type="region of interest" description="Disordered" evidence="1">
    <location>
        <begin position="66"/>
        <end position="86"/>
    </location>
</feature>
<dbReference type="EMBL" id="BRXW01000919">
    <property type="protein sequence ID" value="GMH79578.1"/>
    <property type="molecule type" value="Genomic_DNA"/>
</dbReference>
<dbReference type="Proteomes" id="UP001165122">
    <property type="component" value="Unassembled WGS sequence"/>
</dbReference>
<proteinExistence type="predicted"/>
<accession>A0A9W7EHX9</accession>
<evidence type="ECO:0000256" key="1">
    <source>
        <dbReference type="SAM" id="MobiDB-lite"/>
    </source>
</evidence>
<keyword evidence="2" id="KW-0472">Membrane</keyword>
<evidence type="ECO:0000313" key="3">
    <source>
        <dbReference type="EMBL" id="GMH79578.1"/>
    </source>
</evidence>
<reference evidence="4" key="1">
    <citation type="journal article" date="2023" name="Commun. Biol.">
        <title>Genome analysis of Parmales, the sister group of diatoms, reveals the evolutionary specialization of diatoms from phago-mixotrophs to photoautotrophs.</title>
        <authorList>
            <person name="Ban H."/>
            <person name="Sato S."/>
            <person name="Yoshikawa S."/>
            <person name="Yamada K."/>
            <person name="Nakamura Y."/>
            <person name="Ichinomiya M."/>
            <person name="Sato N."/>
            <person name="Blanc-Mathieu R."/>
            <person name="Endo H."/>
            <person name="Kuwata A."/>
            <person name="Ogata H."/>
        </authorList>
    </citation>
    <scope>NUCLEOTIDE SEQUENCE [LARGE SCALE GENOMIC DNA]</scope>
    <source>
        <strain evidence="4">NIES 3700</strain>
    </source>
</reference>
<protein>
    <submittedName>
        <fullName evidence="3">Uncharacterized protein</fullName>
    </submittedName>
</protein>
<keyword evidence="2" id="KW-0812">Transmembrane</keyword>
<dbReference type="AlphaFoldDB" id="A0A9W7EHX9"/>
<comment type="caution">
    <text evidence="3">The sequence shown here is derived from an EMBL/GenBank/DDBJ whole genome shotgun (WGS) entry which is preliminary data.</text>
</comment>
<keyword evidence="4" id="KW-1185">Reference proteome</keyword>
<evidence type="ECO:0000313" key="4">
    <source>
        <dbReference type="Proteomes" id="UP001165122"/>
    </source>
</evidence>
<sequence length="272" mass="29797">MARGVKKKRPWALVVFGILSIVLVVFVNSHAVYKGKGYTATTTLSTGSNIYHDTDMPTILPGHIQQKLPPPKHSVTPVVEKHRPEPTDPKVRLVNIKVSPNAIPYKDLKSTLHASCITPNPFGPQCTMEMADSLISCTRLSNCVALICPDPTPYQNGVHGKNIKGPICQARGHVEVSITTGDGQVIDETNHGMCPCTHVTFEVKGLISEVLRGASENKAELDHLKKVLFDGDYLIPGNFENEDFVKRVKQQGKVIVTGIESLDEGYIVIRVE</sequence>
<evidence type="ECO:0000256" key="2">
    <source>
        <dbReference type="SAM" id="Phobius"/>
    </source>
</evidence>